<proteinExistence type="inferred from homology"/>
<feature type="domain" description="Flavodoxin-like fold" evidence="3">
    <location>
        <begin position="3"/>
        <end position="187"/>
    </location>
</feature>
<accession>A0ABU1IKB2</accession>
<dbReference type="EMBL" id="JAVDQG010000001">
    <property type="protein sequence ID" value="MDR6224414.1"/>
    <property type="molecule type" value="Genomic_DNA"/>
</dbReference>
<evidence type="ECO:0000256" key="1">
    <source>
        <dbReference type="ARBA" id="ARBA00006252"/>
    </source>
</evidence>
<dbReference type="InterPro" id="IPR029039">
    <property type="entry name" value="Flavoprotein-like_sf"/>
</dbReference>
<sequence length="193" mass="22698">MSKRILIIQGHPHPDSLSSSLAQAYQRGAESTDRDVRLLELDKLTFDPNLAYGYKKRMPLEADLETAQEWIHWSDHIVWTFPVWWGMPPALLKGFIDRVFLPGFAFKYHDKGVGWDRLLTGRTARVFITMDAPFWYYRWAYGKPAHRAFKRMIMEFCGIRPVRFTNLSSVKHASEERIRQWLKEAEQLGRQGK</sequence>
<organism evidence="4 5">
    <name type="scientific">Desmospora profundinema</name>
    <dbReference type="NCBI Taxonomy" id="1571184"/>
    <lineage>
        <taxon>Bacteria</taxon>
        <taxon>Bacillati</taxon>
        <taxon>Bacillota</taxon>
        <taxon>Bacilli</taxon>
        <taxon>Bacillales</taxon>
        <taxon>Thermoactinomycetaceae</taxon>
        <taxon>Desmospora</taxon>
    </lineage>
</organism>
<dbReference type="PANTHER" id="PTHR10204:SF34">
    <property type="entry name" value="NAD(P)H DEHYDROGENASE [QUINONE] 1 ISOFORM 1"/>
    <property type="match status" value="1"/>
</dbReference>
<dbReference type="InterPro" id="IPR051545">
    <property type="entry name" value="NAD(P)H_dehydrogenase_qn"/>
</dbReference>
<evidence type="ECO:0000313" key="4">
    <source>
        <dbReference type="EMBL" id="MDR6224414.1"/>
    </source>
</evidence>
<dbReference type="SUPFAM" id="SSF52218">
    <property type="entry name" value="Flavoproteins"/>
    <property type="match status" value="1"/>
</dbReference>
<evidence type="ECO:0000313" key="5">
    <source>
        <dbReference type="Proteomes" id="UP001185012"/>
    </source>
</evidence>
<protein>
    <submittedName>
        <fullName evidence="4">NADPH-quinone reductase</fullName>
    </submittedName>
</protein>
<name>A0ABU1IKB2_9BACL</name>
<comment type="caution">
    <text evidence="4">The sequence shown here is derived from an EMBL/GenBank/DDBJ whole genome shotgun (WGS) entry which is preliminary data.</text>
</comment>
<evidence type="ECO:0000256" key="2">
    <source>
        <dbReference type="ARBA" id="ARBA00023002"/>
    </source>
</evidence>
<comment type="similarity">
    <text evidence="1">Belongs to the NAD(P)H dehydrogenase (quinone) family.</text>
</comment>
<keyword evidence="2" id="KW-0560">Oxidoreductase</keyword>
<dbReference type="Gene3D" id="3.40.50.360">
    <property type="match status" value="1"/>
</dbReference>
<dbReference type="Pfam" id="PF02525">
    <property type="entry name" value="Flavodoxin_2"/>
    <property type="match status" value="1"/>
</dbReference>
<dbReference type="RefSeq" id="WP_309861733.1">
    <property type="nucleotide sequence ID" value="NZ_JAVDQG010000001.1"/>
</dbReference>
<dbReference type="Proteomes" id="UP001185012">
    <property type="component" value="Unassembled WGS sequence"/>
</dbReference>
<dbReference type="PANTHER" id="PTHR10204">
    <property type="entry name" value="NAD P H OXIDOREDUCTASE-RELATED"/>
    <property type="match status" value="1"/>
</dbReference>
<gene>
    <name evidence="4" type="ORF">JOE21_000402</name>
</gene>
<evidence type="ECO:0000259" key="3">
    <source>
        <dbReference type="Pfam" id="PF02525"/>
    </source>
</evidence>
<dbReference type="InterPro" id="IPR003680">
    <property type="entry name" value="Flavodoxin_fold"/>
</dbReference>
<keyword evidence="5" id="KW-1185">Reference proteome</keyword>
<reference evidence="4 5" key="1">
    <citation type="submission" date="2023-07" db="EMBL/GenBank/DDBJ databases">
        <title>Genomic Encyclopedia of Type Strains, Phase IV (KMG-IV): sequencing the most valuable type-strain genomes for metagenomic binning, comparative biology and taxonomic classification.</title>
        <authorList>
            <person name="Goeker M."/>
        </authorList>
    </citation>
    <scope>NUCLEOTIDE SEQUENCE [LARGE SCALE GENOMIC DNA]</scope>
    <source>
        <strain evidence="4 5">DSM 45903</strain>
    </source>
</reference>